<dbReference type="AlphaFoldDB" id="A0A6M3LF37"/>
<proteinExistence type="predicted"/>
<name>A0A6M3LF37_9ZZZZ</name>
<accession>A0A6M3LF37</accession>
<evidence type="ECO:0000313" key="1">
    <source>
        <dbReference type="EMBL" id="QJA92989.1"/>
    </source>
</evidence>
<gene>
    <name evidence="1" type="ORF">MM415B04395_0005</name>
</gene>
<organism evidence="1">
    <name type="scientific">viral metagenome</name>
    <dbReference type="NCBI Taxonomy" id="1070528"/>
    <lineage>
        <taxon>unclassified sequences</taxon>
        <taxon>metagenomes</taxon>
        <taxon>organismal metagenomes</taxon>
    </lineage>
</organism>
<reference evidence="1" key="1">
    <citation type="submission" date="2020-03" db="EMBL/GenBank/DDBJ databases">
        <title>The deep terrestrial virosphere.</title>
        <authorList>
            <person name="Holmfeldt K."/>
            <person name="Nilsson E."/>
            <person name="Simone D."/>
            <person name="Lopez-Fernandez M."/>
            <person name="Wu X."/>
            <person name="de Brujin I."/>
            <person name="Lundin D."/>
            <person name="Andersson A."/>
            <person name="Bertilsson S."/>
            <person name="Dopson M."/>
        </authorList>
    </citation>
    <scope>NUCLEOTIDE SEQUENCE</scope>
    <source>
        <strain evidence="1">MM415B04395</strain>
    </source>
</reference>
<sequence>MKYLLRIEDDGFWRKVRLKALREGRTVKAVILGFLVRWLRGEVK</sequence>
<protein>
    <submittedName>
        <fullName evidence="1">Uncharacterized protein</fullName>
    </submittedName>
</protein>
<dbReference type="EMBL" id="MT143113">
    <property type="protein sequence ID" value="QJA92989.1"/>
    <property type="molecule type" value="Genomic_DNA"/>
</dbReference>